<dbReference type="RefSeq" id="WP_212017973.1">
    <property type="nucleotide sequence ID" value="NZ_JAAFYZ010000187.1"/>
</dbReference>
<gene>
    <name evidence="1" type="ORF">KGQ19_36735</name>
</gene>
<evidence type="ECO:0000313" key="1">
    <source>
        <dbReference type="EMBL" id="MBS2552417.1"/>
    </source>
</evidence>
<name>A0ABS5L246_9ACTN</name>
<sequence length="207" mass="21804">MFDTFAEYVDWQWSVNSWTKQDSPAAAINHYLAAARTGANGGAGTAFAWLCYGVRNEPAAVRLYQQTREALGDEALYAAVLKAAGRREPDFTEAGVHLLWQAFSSPLSLTSATSLWATGRTSAGTAAVEAMYVLTAGQSHNASACQLYRSCLASDAARLFALAREQVSLFTAGGLDHPYLKGQGAGAHSLRDQVPSVVAAASPGGVS</sequence>
<proteinExistence type="predicted"/>
<reference evidence="1 2" key="1">
    <citation type="submission" date="2020-02" db="EMBL/GenBank/DDBJ databases">
        <title>Acidophilic actinobacteria isolated from forest soil.</title>
        <authorList>
            <person name="Golinska P."/>
        </authorList>
    </citation>
    <scope>NUCLEOTIDE SEQUENCE [LARGE SCALE GENOMIC DNA]</scope>
    <source>
        <strain evidence="1 2">NL8</strain>
    </source>
</reference>
<protein>
    <submittedName>
        <fullName evidence="1">Uncharacterized protein</fullName>
    </submittedName>
</protein>
<dbReference type="EMBL" id="JAAFYZ010000187">
    <property type="protein sequence ID" value="MBS2552417.1"/>
    <property type="molecule type" value="Genomic_DNA"/>
</dbReference>
<accession>A0ABS5L246</accession>
<evidence type="ECO:0000313" key="2">
    <source>
        <dbReference type="Proteomes" id="UP000730482"/>
    </source>
</evidence>
<comment type="caution">
    <text evidence="1">The sequence shown here is derived from an EMBL/GenBank/DDBJ whole genome shotgun (WGS) entry which is preliminary data.</text>
</comment>
<dbReference type="Proteomes" id="UP000730482">
    <property type="component" value="Unassembled WGS sequence"/>
</dbReference>
<organism evidence="1 2">
    <name type="scientific">Catenulispora pinistramenti</name>
    <dbReference type="NCBI Taxonomy" id="2705254"/>
    <lineage>
        <taxon>Bacteria</taxon>
        <taxon>Bacillati</taxon>
        <taxon>Actinomycetota</taxon>
        <taxon>Actinomycetes</taxon>
        <taxon>Catenulisporales</taxon>
        <taxon>Catenulisporaceae</taxon>
        <taxon>Catenulispora</taxon>
    </lineage>
</organism>
<keyword evidence="2" id="KW-1185">Reference proteome</keyword>